<feature type="compositionally biased region" description="Acidic residues" evidence="1">
    <location>
        <begin position="218"/>
        <end position="231"/>
    </location>
</feature>
<keyword evidence="4" id="KW-1185">Reference proteome</keyword>
<evidence type="ECO:0000313" key="4">
    <source>
        <dbReference type="Proteomes" id="UP001151760"/>
    </source>
</evidence>
<dbReference type="PANTHER" id="PTHR31286">
    <property type="entry name" value="GLYCINE-RICH CELL WALL STRUCTURAL PROTEIN 1.8-LIKE"/>
    <property type="match status" value="1"/>
</dbReference>
<comment type="caution">
    <text evidence="3">The sequence shown here is derived from an EMBL/GenBank/DDBJ whole genome shotgun (WGS) entry which is preliminary data.</text>
</comment>
<protein>
    <submittedName>
        <fullName evidence="3">ATPase, F1/V1/A1 complex, alpha/beta subunit</fullName>
    </submittedName>
</protein>
<evidence type="ECO:0000313" key="3">
    <source>
        <dbReference type="EMBL" id="GJT48949.1"/>
    </source>
</evidence>
<dbReference type="PANTHER" id="PTHR31286:SF99">
    <property type="entry name" value="DUF4283 DOMAIN-CONTAINING PROTEIN"/>
    <property type="match status" value="1"/>
</dbReference>
<evidence type="ECO:0000259" key="2">
    <source>
        <dbReference type="Pfam" id="PF14111"/>
    </source>
</evidence>
<sequence>MINTKGMFFFTFASIDEMKGVLENGPWFIRSAPIILKKWTLNANILKSWGRLNYFCVLIDIRVDQELKDNMIIVIPNLEGNGYVLHTVWVEYEWKPPRCKVCKVLKFQFKSTKQVYQPVPKKNGARENGGNINKDDMVDNSTPNADIESLGAEWEETSSKVGKNKEGDLADKESESYVEEDDQKTASFLASKSSKGTSSSKSGGGMGRKSLYEHWKDDYDDNPYDDEEEHEDLSKHQLAICDAFDLSLHGQIRCLLYLVKF</sequence>
<dbReference type="EMBL" id="BQNB010016196">
    <property type="protein sequence ID" value="GJT48949.1"/>
    <property type="molecule type" value="Genomic_DNA"/>
</dbReference>
<reference evidence="3" key="1">
    <citation type="journal article" date="2022" name="Int. J. Mol. Sci.">
        <title>Draft Genome of Tanacetum Coccineum: Genomic Comparison of Closely Related Tanacetum-Family Plants.</title>
        <authorList>
            <person name="Yamashiro T."/>
            <person name="Shiraishi A."/>
            <person name="Nakayama K."/>
            <person name="Satake H."/>
        </authorList>
    </citation>
    <scope>NUCLEOTIDE SEQUENCE</scope>
</reference>
<dbReference type="InterPro" id="IPR040256">
    <property type="entry name" value="At4g02000-like"/>
</dbReference>
<reference evidence="3" key="2">
    <citation type="submission" date="2022-01" db="EMBL/GenBank/DDBJ databases">
        <authorList>
            <person name="Yamashiro T."/>
            <person name="Shiraishi A."/>
            <person name="Satake H."/>
            <person name="Nakayama K."/>
        </authorList>
    </citation>
    <scope>NUCLEOTIDE SEQUENCE</scope>
</reference>
<feature type="region of interest" description="Disordered" evidence="1">
    <location>
        <begin position="118"/>
        <end position="231"/>
    </location>
</feature>
<accession>A0ABQ5EDF7</accession>
<organism evidence="3 4">
    <name type="scientific">Tanacetum coccineum</name>
    <dbReference type="NCBI Taxonomy" id="301880"/>
    <lineage>
        <taxon>Eukaryota</taxon>
        <taxon>Viridiplantae</taxon>
        <taxon>Streptophyta</taxon>
        <taxon>Embryophyta</taxon>
        <taxon>Tracheophyta</taxon>
        <taxon>Spermatophyta</taxon>
        <taxon>Magnoliopsida</taxon>
        <taxon>eudicotyledons</taxon>
        <taxon>Gunneridae</taxon>
        <taxon>Pentapetalae</taxon>
        <taxon>asterids</taxon>
        <taxon>campanulids</taxon>
        <taxon>Asterales</taxon>
        <taxon>Asteraceae</taxon>
        <taxon>Asteroideae</taxon>
        <taxon>Anthemideae</taxon>
        <taxon>Anthemidinae</taxon>
        <taxon>Tanacetum</taxon>
    </lineage>
</organism>
<proteinExistence type="predicted"/>
<dbReference type="Proteomes" id="UP001151760">
    <property type="component" value="Unassembled WGS sequence"/>
</dbReference>
<feature type="compositionally biased region" description="Low complexity" evidence="1">
    <location>
        <begin position="191"/>
        <end position="201"/>
    </location>
</feature>
<feature type="domain" description="DUF4283" evidence="2">
    <location>
        <begin position="5"/>
        <end position="43"/>
    </location>
</feature>
<feature type="compositionally biased region" description="Basic and acidic residues" evidence="1">
    <location>
        <begin position="163"/>
        <end position="175"/>
    </location>
</feature>
<name>A0ABQ5EDF7_9ASTR</name>
<dbReference type="InterPro" id="IPR025558">
    <property type="entry name" value="DUF4283"/>
</dbReference>
<evidence type="ECO:0000256" key="1">
    <source>
        <dbReference type="SAM" id="MobiDB-lite"/>
    </source>
</evidence>
<gene>
    <name evidence="3" type="ORF">Tco_0975106</name>
</gene>
<dbReference type="Pfam" id="PF14111">
    <property type="entry name" value="DUF4283"/>
    <property type="match status" value="1"/>
</dbReference>